<dbReference type="EMBL" id="LLXI01001448">
    <property type="protein sequence ID" value="PKY53737.1"/>
    <property type="molecule type" value="Genomic_DNA"/>
</dbReference>
<gene>
    <name evidence="1" type="ORF">RhiirA4_447714</name>
</gene>
<evidence type="ECO:0008006" key="3">
    <source>
        <dbReference type="Google" id="ProtNLM"/>
    </source>
</evidence>
<reference evidence="1 2" key="1">
    <citation type="submission" date="2015-10" db="EMBL/GenBank/DDBJ databases">
        <title>Genome analyses suggest a sexual origin of heterokaryosis in a supposedly ancient asexual fungus.</title>
        <authorList>
            <person name="Ropars J."/>
            <person name="Sedzielewska K."/>
            <person name="Noel J."/>
            <person name="Charron P."/>
            <person name="Farinelli L."/>
            <person name="Marton T."/>
            <person name="Kruger M."/>
            <person name="Pelin A."/>
            <person name="Brachmann A."/>
            <person name="Corradi N."/>
        </authorList>
    </citation>
    <scope>NUCLEOTIDE SEQUENCE [LARGE SCALE GENOMIC DNA]</scope>
    <source>
        <strain evidence="1 2">A4</strain>
    </source>
</reference>
<protein>
    <recommendedName>
        <fullName evidence="3">Alpha/beta hydrolase fold-3 domain-containing protein</fullName>
    </recommendedName>
</protein>
<dbReference type="Proteomes" id="UP000234323">
    <property type="component" value="Unassembled WGS sequence"/>
</dbReference>
<comment type="caution">
    <text evidence="1">The sequence shown here is derived from an EMBL/GenBank/DDBJ whole genome shotgun (WGS) entry which is preliminary data.</text>
</comment>
<evidence type="ECO:0000313" key="2">
    <source>
        <dbReference type="Proteomes" id="UP000234323"/>
    </source>
</evidence>
<dbReference type="VEuPathDB" id="FungiDB:RhiirA1_441344"/>
<dbReference type="Gene3D" id="3.40.50.1820">
    <property type="entry name" value="alpha/beta hydrolase"/>
    <property type="match status" value="1"/>
</dbReference>
<proteinExistence type="predicted"/>
<dbReference type="AlphaFoldDB" id="A0A2I1H4E2"/>
<accession>A0A2I1H4E2</accession>
<organism evidence="1 2">
    <name type="scientific">Rhizophagus irregularis</name>
    <dbReference type="NCBI Taxonomy" id="588596"/>
    <lineage>
        <taxon>Eukaryota</taxon>
        <taxon>Fungi</taxon>
        <taxon>Fungi incertae sedis</taxon>
        <taxon>Mucoromycota</taxon>
        <taxon>Glomeromycotina</taxon>
        <taxon>Glomeromycetes</taxon>
        <taxon>Glomerales</taxon>
        <taxon>Glomeraceae</taxon>
        <taxon>Rhizophagus</taxon>
    </lineage>
</organism>
<name>A0A2I1H4E2_9GLOM</name>
<evidence type="ECO:0000313" key="1">
    <source>
        <dbReference type="EMBL" id="PKY53737.1"/>
    </source>
</evidence>
<dbReference type="InterPro" id="IPR029058">
    <property type="entry name" value="AB_hydrolase_fold"/>
</dbReference>
<dbReference type="SUPFAM" id="SSF53474">
    <property type="entry name" value="alpha/beta-Hydrolases"/>
    <property type="match status" value="1"/>
</dbReference>
<keyword evidence="2" id="KW-1185">Reference proteome</keyword>
<dbReference type="VEuPathDB" id="FungiDB:FUN_005735"/>
<sequence>MADFVKLVVPKTPLLISTTIKHYLDGPPKPSWDLKFHLAVILIRSLLKDSSTLTIEQVQRASCYSIPVLAGVMINEFKINNKYRYEAQVHLEKVLKPYEHVLDTEWKDLKDDGIISEWIQVPNDEWEKREIRKTILYLHGGGYYCCGKSSCRNNTSSLAKKVNARVLAPTNTTLEIYEEMPHVFQVMDHASTTKSYERTVEFINKVTNAIDEPLPPSSFSCINTKGEFGPLKEHHKEILKWENIGIVPSVKRELTTRRSTPELFVYTALLLAGFAYFLCY</sequence>